<reference evidence="1 2" key="1">
    <citation type="submission" date="2020-02" db="EMBL/GenBank/DDBJ databases">
        <authorList>
            <person name="Ma Q."/>
            <person name="Huang Y."/>
            <person name="Song X."/>
            <person name="Pei D."/>
        </authorList>
    </citation>
    <scope>NUCLEOTIDE SEQUENCE [LARGE SCALE GENOMIC DNA]</scope>
    <source>
        <strain evidence="1">Sxm20200214</strain>
        <tissue evidence="1">Leaf</tissue>
    </source>
</reference>
<evidence type="ECO:0000313" key="1">
    <source>
        <dbReference type="EMBL" id="KAG2296841.1"/>
    </source>
</evidence>
<gene>
    <name evidence="1" type="ORF">Bca52824_043510</name>
</gene>
<dbReference type="EMBL" id="JAAMPC010000009">
    <property type="protein sequence ID" value="KAG2296841.1"/>
    <property type="molecule type" value="Genomic_DNA"/>
</dbReference>
<organism evidence="1 2">
    <name type="scientific">Brassica carinata</name>
    <name type="common">Ethiopian mustard</name>
    <name type="synonym">Abyssinian cabbage</name>
    <dbReference type="NCBI Taxonomy" id="52824"/>
    <lineage>
        <taxon>Eukaryota</taxon>
        <taxon>Viridiplantae</taxon>
        <taxon>Streptophyta</taxon>
        <taxon>Embryophyta</taxon>
        <taxon>Tracheophyta</taxon>
        <taxon>Spermatophyta</taxon>
        <taxon>Magnoliopsida</taxon>
        <taxon>eudicotyledons</taxon>
        <taxon>Gunneridae</taxon>
        <taxon>Pentapetalae</taxon>
        <taxon>rosids</taxon>
        <taxon>malvids</taxon>
        <taxon>Brassicales</taxon>
        <taxon>Brassicaceae</taxon>
        <taxon>Brassiceae</taxon>
        <taxon>Brassica</taxon>
    </lineage>
</organism>
<evidence type="ECO:0000313" key="2">
    <source>
        <dbReference type="Proteomes" id="UP000886595"/>
    </source>
</evidence>
<comment type="caution">
    <text evidence="1">The sequence shown here is derived from an EMBL/GenBank/DDBJ whole genome shotgun (WGS) entry which is preliminary data.</text>
</comment>
<dbReference type="AlphaFoldDB" id="A0A8X7V239"/>
<keyword evidence="2" id="KW-1185">Reference proteome</keyword>
<dbReference type="Proteomes" id="UP000886595">
    <property type="component" value="Unassembled WGS sequence"/>
</dbReference>
<proteinExistence type="predicted"/>
<sequence>MEELGLPSRMFEMGFEPTGKKRINNYFNLRWIELIKMALDDDHLAMLNASQFRRVLQMGGHTFSVMFVHYFLSRQLVTVKEFELWWLFAGKP</sequence>
<accession>A0A8X7V239</accession>
<protein>
    <submittedName>
        <fullName evidence="1">Uncharacterized protein</fullName>
    </submittedName>
</protein>
<dbReference type="OrthoDB" id="1040195at2759"/>
<name>A0A8X7V239_BRACI</name>